<accession>A0A120DGR4</accession>
<keyword evidence="1" id="KW-0812">Transmembrane</keyword>
<evidence type="ECO:0008006" key="4">
    <source>
        <dbReference type="Google" id="ProtNLM"/>
    </source>
</evidence>
<dbReference type="Proteomes" id="UP000057389">
    <property type="component" value="Unassembled WGS sequence"/>
</dbReference>
<evidence type="ECO:0000256" key="1">
    <source>
        <dbReference type="SAM" id="Phobius"/>
    </source>
</evidence>
<name>A0A120DGR4_9VIBR</name>
<sequence>MFVHPERKHHSILTERASFNDKFILFSLILLAIIFRLHNVLNYEINWDEFYYLSFVHQFLSGETISSFQTLHVHFFSWLRWVSENEVKQIIAARSVMLCLQVATGFFLFRICRNYFTYSASLFAVLTYFSFSFVIRMGASFRADPIATFCLMASLDYVLRVEYSLRQSLVASVLTAVAFLVTLKSVFYLPTLALIALLSILRSSDRRRTIVRYVRYLIFSALAFSMLYLWHSNSIANTTNHDIVAMIDGADKTLNHKIFFPRLSYFIYTLGTDMGFWFTLSCGVFYYLKSINKKTNIDTKIEKLKLITLIIPLTSLLIYRNAFPYFYSFMLAPACVFCGVAWDKWSQKKIRTTYISIGRGILLLFITNIVIQNIYQPYVRNLDYQYNLLEVVHKTFPKPVAYIDRCSMVSSYPQKGFFMSSWGMEKYWLAEQPILELAIENHEPIFLIINSEYLEFVREDNSLAEYSPLLGRDILAIENNYIPHWNEIYVAGKVLVLNQENTSLTFKLNIPGDYTLESSSKVMINSETVSPQETIALSKGEHTLQVSEEPGVYTLRWGKNLYRPVEFERNLRIFNGF</sequence>
<feature type="transmembrane region" description="Helical" evidence="1">
    <location>
        <begin position="265"/>
        <end position="288"/>
    </location>
</feature>
<keyword evidence="1" id="KW-0472">Membrane</keyword>
<proteinExistence type="predicted"/>
<dbReference type="AlphaFoldDB" id="A0A120DGR4"/>
<feature type="transmembrane region" description="Helical" evidence="1">
    <location>
        <begin position="21"/>
        <end position="39"/>
    </location>
</feature>
<comment type="caution">
    <text evidence="2">The sequence shown here is derived from an EMBL/GenBank/DDBJ whole genome shotgun (WGS) entry which is preliminary data.</text>
</comment>
<feature type="transmembrane region" description="Helical" evidence="1">
    <location>
        <begin position="300"/>
        <end position="319"/>
    </location>
</feature>
<feature type="transmembrane region" description="Helical" evidence="1">
    <location>
        <begin position="115"/>
        <end position="134"/>
    </location>
</feature>
<reference evidence="2 3" key="1">
    <citation type="submission" date="2015-11" db="EMBL/GenBank/DDBJ databases">
        <title>Draft WGS of Vibrio toranzoniae.</title>
        <authorList>
            <person name="Lasa A."/>
            <person name="Romalde J.L."/>
        </authorList>
    </citation>
    <scope>NUCLEOTIDE SEQUENCE [LARGE SCALE GENOMIC DNA]</scope>
    <source>
        <strain evidence="2 3">Vb 10.8</strain>
    </source>
</reference>
<evidence type="ECO:0000313" key="3">
    <source>
        <dbReference type="Proteomes" id="UP000057389"/>
    </source>
</evidence>
<keyword evidence="3" id="KW-1185">Reference proteome</keyword>
<feature type="transmembrane region" description="Helical" evidence="1">
    <location>
        <begin position="91"/>
        <end position="109"/>
    </location>
</feature>
<gene>
    <name evidence="2" type="ORF">APQ14_06205</name>
</gene>
<feature type="transmembrane region" description="Helical" evidence="1">
    <location>
        <begin position="325"/>
        <end position="342"/>
    </location>
</feature>
<protein>
    <recommendedName>
        <fullName evidence="4">Glycosyltransferase RgtA/B/C/D-like domain-containing protein</fullName>
    </recommendedName>
</protein>
<feature type="transmembrane region" description="Helical" evidence="1">
    <location>
        <begin position="354"/>
        <end position="375"/>
    </location>
</feature>
<feature type="transmembrane region" description="Helical" evidence="1">
    <location>
        <begin position="169"/>
        <end position="201"/>
    </location>
</feature>
<keyword evidence="1" id="KW-1133">Transmembrane helix</keyword>
<evidence type="ECO:0000313" key="2">
    <source>
        <dbReference type="EMBL" id="KWU01291.1"/>
    </source>
</evidence>
<dbReference type="OrthoDB" id="7714635at2"/>
<organism evidence="2 3">
    <name type="scientific">Vibrio toranzoniae</name>
    <dbReference type="NCBI Taxonomy" id="1194427"/>
    <lineage>
        <taxon>Bacteria</taxon>
        <taxon>Pseudomonadati</taxon>
        <taxon>Pseudomonadota</taxon>
        <taxon>Gammaproteobacteria</taxon>
        <taxon>Vibrionales</taxon>
        <taxon>Vibrionaceae</taxon>
        <taxon>Vibrio</taxon>
    </lineage>
</organism>
<feature type="transmembrane region" description="Helical" evidence="1">
    <location>
        <begin position="213"/>
        <end position="231"/>
    </location>
</feature>
<dbReference type="EMBL" id="LMXU01000014">
    <property type="protein sequence ID" value="KWU01291.1"/>
    <property type="molecule type" value="Genomic_DNA"/>
</dbReference>